<dbReference type="GeneID" id="81627800"/>
<keyword evidence="2" id="KW-1185">Reference proteome</keyword>
<reference evidence="1" key="2">
    <citation type="journal article" date="2023" name="IMA Fungus">
        <title>Comparative genomic study of the Penicillium genus elucidates a diverse pangenome and 15 lateral gene transfer events.</title>
        <authorList>
            <person name="Petersen C."/>
            <person name="Sorensen T."/>
            <person name="Nielsen M.R."/>
            <person name="Sondergaard T.E."/>
            <person name="Sorensen J.L."/>
            <person name="Fitzpatrick D.A."/>
            <person name="Frisvad J.C."/>
            <person name="Nielsen K.L."/>
        </authorList>
    </citation>
    <scope>NUCLEOTIDE SEQUENCE</scope>
    <source>
        <strain evidence="1">IBT 30728</strain>
    </source>
</reference>
<evidence type="ECO:0000313" key="1">
    <source>
        <dbReference type="EMBL" id="KAJ5475663.1"/>
    </source>
</evidence>
<dbReference type="EMBL" id="JAPWDQ010000011">
    <property type="protein sequence ID" value="KAJ5475663.1"/>
    <property type="molecule type" value="Genomic_DNA"/>
</dbReference>
<name>A0A9X0BNR7_9EURO</name>
<dbReference type="Proteomes" id="UP001148312">
    <property type="component" value="Unassembled WGS sequence"/>
</dbReference>
<organism evidence="1 2">
    <name type="scientific">Penicillium diatomitis</name>
    <dbReference type="NCBI Taxonomy" id="2819901"/>
    <lineage>
        <taxon>Eukaryota</taxon>
        <taxon>Fungi</taxon>
        <taxon>Dikarya</taxon>
        <taxon>Ascomycota</taxon>
        <taxon>Pezizomycotina</taxon>
        <taxon>Eurotiomycetes</taxon>
        <taxon>Eurotiomycetidae</taxon>
        <taxon>Eurotiales</taxon>
        <taxon>Aspergillaceae</taxon>
        <taxon>Penicillium</taxon>
    </lineage>
</organism>
<proteinExistence type="predicted"/>
<protein>
    <submittedName>
        <fullName evidence="1">Uncharacterized protein</fullName>
    </submittedName>
</protein>
<accession>A0A9X0BNR7</accession>
<dbReference type="RefSeq" id="XP_056787416.1">
    <property type="nucleotide sequence ID" value="XM_056937551.1"/>
</dbReference>
<dbReference type="AlphaFoldDB" id="A0A9X0BNR7"/>
<evidence type="ECO:0000313" key="2">
    <source>
        <dbReference type="Proteomes" id="UP001148312"/>
    </source>
</evidence>
<comment type="caution">
    <text evidence="1">The sequence shown here is derived from an EMBL/GenBank/DDBJ whole genome shotgun (WGS) entry which is preliminary data.</text>
</comment>
<gene>
    <name evidence="1" type="ORF">N7539_007950</name>
</gene>
<sequence length="81" mass="9258">MDTQYLPRTAKFNRWFRTATPHLSRVLLVALCNGFSSTLGGAYKVEHKNSSSLNDRFAQSSSFLGYYTVSDRIYTNTVRQD</sequence>
<reference evidence="1" key="1">
    <citation type="submission" date="2022-12" db="EMBL/GenBank/DDBJ databases">
        <authorList>
            <person name="Petersen C."/>
        </authorList>
    </citation>
    <scope>NUCLEOTIDE SEQUENCE</scope>
    <source>
        <strain evidence="1">IBT 30728</strain>
    </source>
</reference>